<evidence type="ECO:0000256" key="2">
    <source>
        <dbReference type="ARBA" id="ARBA00022485"/>
    </source>
</evidence>
<name>X1JVZ5_9ZZZZ</name>
<keyword evidence="4" id="KW-0249">Electron transport</keyword>
<gene>
    <name evidence="8" type="ORF">S03H2_63141</name>
</gene>
<keyword evidence="1" id="KW-0813">Transport</keyword>
<evidence type="ECO:0000259" key="7">
    <source>
        <dbReference type="PROSITE" id="PS51379"/>
    </source>
</evidence>
<dbReference type="PROSITE" id="PS00198">
    <property type="entry name" value="4FE4S_FER_1"/>
    <property type="match status" value="1"/>
</dbReference>
<comment type="caution">
    <text evidence="8">The sequence shown here is derived from an EMBL/GenBank/DDBJ whole genome shotgun (WGS) entry which is preliminary data.</text>
</comment>
<evidence type="ECO:0000313" key="8">
    <source>
        <dbReference type="EMBL" id="GAH82434.1"/>
    </source>
</evidence>
<dbReference type="EMBL" id="BARU01040879">
    <property type="protein sequence ID" value="GAH82434.1"/>
    <property type="molecule type" value="Genomic_DNA"/>
</dbReference>
<dbReference type="SUPFAM" id="SSF54862">
    <property type="entry name" value="4Fe-4S ferredoxins"/>
    <property type="match status" value="1"/>
</dbReference>
<proteinExistence type="predicted"/>
<evidence type="ECO:0000256" key="5">
    <source>
        <dbReference type="ARBA" id="ARBA00023004"/>
    </source>
</evidence>
<dbReference type="InterPro" id="IPR017896">
    <property type="entry name" value="4Fe4S_Fe-S-bd"/>
</dbReference>
<accession>X1JVZ5</accession>
<evidence type="ECO:0000256" key="1">
    <source>
        <dbReference type="ARBA" id="ARBA00022448"/>
    </source>
</evidence>
<feature type="non-terminal residue" evidence="8">
    <location>
        <position position="129"/>
    </location>
</feature>
<dbReference type="InterPro" id="IPR017900">
    <property type="entry name" value="4Fe4S_Fe_S_CS"/>
</dbReference>
<keyword evidence="6" id="KW-0411">Iron-sulfur</keyword>
<sequence>MPKILIVDASKCVGCRDCELVCSAKHYQTFKSSLSGIATIKFDEISRDVPMVCQQCEKPACQAVCPVNAISLDEETAALVINYDLCIGCKACVSACPFGAIHFDDEEKRPIKCDLCDGDPECVKICPSE</sequence>
<feature type="domain" description="4Fe-4S ferredoxin-type" evidence="7">
    <location>
        <begin position="3"/>
        <end position="32"/>
    </location>
</feature>
<reference evidence="8" key="1">
    <citation type="journal article" date="2014" name="Front. Microbiol.">
        <title>High frequency of phylogenetically diverse reductive dehalogenase-homologous genes in deep subseafloor sedimentary metagenomes.</title>
        <authorList>
            <person name="Kawai M."/>
            <person name="Futagami T."/>
            <person name="Toyoda A."/>
            <person name="Takaki Y."/>
            <person name="Nishi S."/>
            <person name="Hori S."/>
            <person name="Arai W."/>
            <person name="Tsubouchi T."/>
            <person name="Morono Y."/>
            <person name="Uchiyama I."/>
            <person name="Ito T."/>
            <person name="Fujiyama A."/>
            <person name="Inagaki F."/>
            <person name="Takami H."/>
        </authorList>
    </citation>
    <scope>NUCLEOTIDE SEQUENCE</scope>
    <source>
        <strain evidence="8">Expedition CK06-06</strain>
    </source>
</reference>
<dbReference type="GO" id="GO:0051539">
    <property type="term" value="F:4 iron, 4 sulfur cluster binding"/>
    <property type="evidence" value="ECO:0007669"/>
    <property type="project" value="UniProtKB-KW"/>
</dbReference>
<protein>
    <recommendedName>
        <fullName evidence="7">4Fe-4S ferredoxin-type domain-containing protein</fullName>
    </recommendedName>
</protein>
<dbReference type="GO" id="GO:0046872">
    <property type="term" value="F:metal ion binding"/>
    <property type="evidence" value="ECO:0007669"/>
    <property type="project" value="UniProtKB-KW"/>
</dbReference>
<feature type="domain" description="4Fe-4S ferredoxin-type" evidence="7">
    <location>
        <begin position="43"/>
        <end position="75"/>
    </location>
</feature>
<feature type="domain" description="4Fe-4S ferredoxin-type" evidence="7">
    <location>
        <begin position="77"/>
        <end position="106"/>
    </location>
</feature>
<keyword evidence="5" id="KW-0408">Iron</keyword>
<dbReference type="CDD" id="cd10550">
    <property type="entry name" value="DMSOR_beta_like"/>
    <property type="match status" value="1"/>
</dbReference>
<keyword evidence="2" id="KW-0004">4Fe-4S</keyword>
<dbReference type="PROSITE" id="PS51379">
    <property type="entry name" value="4FE4S_FER_2"/>
    <property type="match status" value="3"/>
</dbReference>
<dbReference type="PANTHER" id="PTHR42859:SF10">
    <property type="entry name" value="DIMETHYLSULFOXIDE REDUCTASE CHAIN B"/>
    <property type="match status" value="1"/>
</dbReference>
<evidence type="ECO:0000256" key="3">
    <source>
        <dbReference type="ARBA" id="ARBA00022723"/>
    </source>
</evidence>
<dbReference type="InterPro" id="IPR050294">
    <property type="entry name" value="RnfB_subfamily"/>
</dbReference>
<organism evidence="8">
    <name type="scientific">marine sediment metagenome</name>
    <dbReference type="NCBI Taxonomy" id="412755"/>
    <lineage>
        <taxon>unclassified sequences</taxon>
        <taxon>metagenomes</taxon>
        <taxon>ecological metagenomes</taxon>
    </lineage>
</organism>
<dbReference type="PANTHER" id="PTHR42859">
    <property type="entry name" value="OXIDOREDUCTASE"/>
    <property type="match status" value="1"/>
</dbReference>
<evidence type="ECO:0000256" key="6">
    <source>
        <dbReference type="ARBA" id="ARBA00023014"/>
    </source>
</evidence>
<evidence type="ECO:0000256" key="4">
    <source>
        <dbReference type="ARBA" id="ARBA00022982"/>
    </source>
</evidence>
<dbReference type="Gene3D" id="3.30.70.20">
    <property type="match status" value="2"/>
</dbReference>
<keyword evidence="3" id="KW-0479">Metal-binding</keyword>
<dbReference type="Pfam" id="PF13247">
    <property type="entry name" value="Fer4_11"/>
    <property type="match status" value="1"/>
</dbReference>
<dbReference type="AlphaFoldDB" id="X1JVZ5"/>